<keyword evidence="1" id="KW-0378">Hydrolase</keyword>
<dbReference type="GO" id="GO:0005886">
    <property type="term" value="C:plasma membrane"/>
    <property type="evidence" value="ECO:0007669"/>
    <property type="project" value="TreeGrafter"/>
</dbReference>
<dbReference type="GO" id="GO:0004176">
    <property type="term" value="F:ATP-dependent peptidase activity"/>
    <property type="evidence" value="ECO:0007669"/>
    <property type="project" value="TreeGrafter"/>
</dbReference>
<keyword evidence="1" id="KW-0482">Metalloprotease</keyword>
<sequence>MSRGCDEAKDEVAELVEYLREPSRFQKLGGKIPKGVLMVGPPGTGKTLLGESDRRRSESAVLHNFRF</sequence>
<dbReference type="EMBL" id="CABDVU010000001">
    <property type="protein sequence ID" value="VTN12007.1"/>
    <property type="molecule type" value="Genomic_DNA"/>
</dbReference>
<proteinExistence type="predicted"/>
<organism evidence="1 2">
    <name type="scientific">Raoultella terrigena</name>
    <name type="common">Klebsiella terrigena</name>
    <dbReference type="NCBI Taxonomy" id="577"/>
    <lineage>
        <taxon>Bacteria</taxon>
        <taxon>Pseudomonadati</taxon>
        <taxon>Pseudomonadota</taxon>
        <taxon>Gammaproteobacteria</taxon>
        <taxon>Enterobacterales</taxon>
        <taxon>Enterobacteriaceae</taxon>
        <taxon>Klebsiella/Raoultella group</taxon>
        <taxon>Raoultella</taxon>
    </lineage>
</organism>
<dbReference type="InterPro" id="IPR027417">
    <property type="entry name" value="P-loop_NTPase"/>
</dbReference>
<dbReference type="GO" id="GO:0008237">
    <property type="term" value="F:metallopeptidase activity"/>
    <property type="evidence" value="ECO:0007669"/>
    <property type="project" value="UniProtKB-KW"/>
</dbReference>
<dbReference type="Gene3D" id="3.40.50.300">
    <property type="entry name" value="P-loop containing nucleotide triphosphate hydrolases"/>
    <property type="match status" value="1"/>
</dbReference>
<dbReference type="GO" id="GO:0030163">
    <property type="term" value="P:protein catabolic process"/>
    <property type="evidence" value="ECO:0007669"/>
    <property type="project" value="TreeGrafter"/>
</dbReference>
<keyword evidence="1" id="KW-0645">Protease</keyword>
<evidence type="ECO:0000313" key="1">
    <source>
        <dbReference type="EMBL" id="VTN12007.1"/>
    </source>
</evidence>
<accession>A0A4U9D2V2</accession>
<dbReference type="Proteomes" id="UP000339249">
    <property type="component" value="Unassembled WGS sequence"/>
</dbReference>
<dbReference type="PANTHER" id="PTHR23076:SF97">
    <property type="entry name" value="ATP-DEPENDENT ZINC METALLOPROTEASE YME1L1"/>
    <property type="match status" value="1"/>
</dbReference>
<evidence type="ECO:0000313" key="2">
    <source>
        <dbReference type="Proteomes" id="UP000339249"/>
    </source>
</evidence>
<name>A0A4U9D2V2_RAOTE</name>
<protein>
    <submittedName>
        <fullName evidence="1">ATP-dependent zinc metalloprotease FtsH</fullName>
        <ecNumber evidence="1">3.4.24.-</ecNumber>
    </submittedName>
</protein>
<dbReference type="AlphaFoldDB" id="A0A4U9D2V2"/>
<dbReference type="SUPFAM" id="SSF52540">
    <property type="entry name" value="P-loop containing nucleoside triphosphate hydrolases"/>
    <property type="match status" value="1"/>
</dbReference>
<dbReference type="PANTHER" id="PTHR23076">
    <property type="entry name" value="METALLOPROTEASE M41 FTSH"/>
    <property type="match status" value="1"/>
</dbReference>
<dbReference type="EC" id="3.4.24.-" evidence="1"/>
<gene>
    <name evidence="1" type="primary">ftsH_3</name>
    <name evidence="1" type="ORF">NCTC9185_03975</name>
</gene>
<reference evidence="1 2" key="1">
    <citation type="submission" date="2019-04" db="EMBL/GenBank/DDBJ databases">
        <authorList>
            <consortium name="Pathogen Informatics"/>
        </authorList>
    </citation>
    <scope>NUCLEOTIDE SEQUENCE [LARGE SCALE GENOMIC DNA]</scope>
    <source>
        <strain evidence="1 2">NCTC9185</strain>
    </source>
</reference>
<dbReference type="GO" id="GO:0006508">
    <property type="term" value="P:proteolysis"/>
    <property type="evidence" value="ECO:0007669"/>
    <property type="project" value="UniProtKB-KW"/>
</dbReference>